<reference evidence="2 3" key="1">
    <citation type="journal article" date="2023" name="Hortic Res">
        <title>Pangenome of water caltrop reveals structural variations and asymmetric subgenome divergence after allopolyploidization.</title>
        <authorList>
            <person name="Zhang X."/>
            <person name="Chen Y."/>
            <person name="Wang L."/>
            <person name="Yuan Y."/>
            <person name="Fang M."/>
            <person name="Shi L."/>
            <person name="Lu R."/>
            <person name="Comes H.P."/>
            <person name="Ma Y."/>
            <person name="Chen Y."/>
            <person name="Huang G."/>
            <person name="Zhou Y."/>
            <person name="Zheng Z."/>
            <person name="Qiu Y."/>
        </authorList>
    </citation>
    <scope>NUCLEOTIDE SEQUENCE [LARGE SCALE GENOMIC DNA]</scope>
    <source>
        <tissue evidence="2">Roots</tissue>
    </source>
</reference>
<comment type="caution">
    <text evidence="2">The sequence shown here is derived from an EMBL/GenBank/DDBJ whole genome shotgun (WGS) entry which is preliminary data.</text>
</comment>
<sequence>MAHGWVKSLQCKSRAFEDVHDRRLRRPGPPASSSCRSGSQALKDVVVDSARQKQRNPKACQGPLLPQPVPTARRKSTTKTKTAVGPRAAAAALSVRTTAGLTYPALSELPEGHTSRRVVEIIFHSSWGPKPFPGKVEMIFKVQNGPRATARFEEYREAVKSGAWEDDARCIADGNEVMRFQCVGPMPAGCCSGAINDYSGVWGSLQVRKAAAVCTFAGSARAHEGAGGGRGRRAMLVCRVIAGRVSKREVVMDSFQECQVGFNSTGGENGELLVYDARAVLHCFLIIYKL</sequence>
<name>A0AAN7JK22_9MYRT</name>
<evidence type="ECO:0000313" key="2">
    <source>
        <dbReference type="EMBL" id="KAK4746003.1"/>
    </source>
</evidence>
<evidence type="ECO:0000313" key="3">
    <source>
        <dbReference type="Proteomes" id="UP001345219"/>
    </source>
</evidence>
<dbReference type="SUPFAM" id="SSF56399">
    <property type="entry name" value="ADP-ribosylation"/>
    <property type="match status" value="1"/>
</dbReference>
<dbReference type="Proteomes" id="UP001345219">
    <property type="component" value="Chromosome 10"/>
</dbReference>
<protein>
    <submittedName>
        <fullName evidence="2">Uncharacterized protein</fullName>
    </submittedName>
</protein>
<organism evidence="2 3">
    <name type="scientific">Trapa incisa</name>
    <dbReference type="NCBI Taxonomy" id="236973"/>
    <lineage>
        <taxon>Eukaryota</taxon>
        <taxon>Viridiplantae</taxon>
        <taxon>Streptophyta</taxon>
        <taxon>Embryophyta</taxon>
        <taxon>Tracheophyta</taxon>
        <taxon>Spermatophyta</taxon>
        <taxon>Magnoliopsida</taxon>
        <taxon>eudicotyledons</taxon>
        <taxon>Gunneridae</taxon>
        <taxon>Pentapetalae</taxon>
        <taxon>rosids</taxon>
        <taxon>malvids</taxon>
        <taxon>Myrtales</taxon>
        <taxon>Lythraceae</taxon>
        <taxon>Trapa</taxon>
    </lineage>
</organism>
<dbReference type="Gene3D" id="3.90.228.10">
    <property type="match status" value="1"/>
</dbReference>
<dbReference type="EMBL" id="JAXIOK010000021">
    <property type="protein sequence ID" value="KAK4746003.1"/>
    <property type="molecule type" value="Genomic_DNA"/>
</dbReference>
<accession>A0AAN7JK22</accession>
<feature type="region of interest" description="Disordered" evidence="1">
    <location>
        <begin position="17"/>
        <end position="81"/>
    </location>
</feature>
<dbReference type="PANTHER" id="PTHR31681:SF47">
    <property type="entry name" value="SULFATED SURFACE-LIKE GLYCOPROTEIN"/>
    <property type="match status" value="1"/>
</dbReference>
<gene>
    <name evidence="2" type="ORF">SAY87_012315</name>
</gene>
<evidence type="ECO:0000256" key="1">
    <source>
        <dbReference type="SAM" id="MobiDB-lite"/>
    </source>
</evidence>
<keyword evidence="3" id="KW-1185">Reference proteome</keyword>
<dbReference type="AlphaFoldDB" id="A0AAN7JK22"/>
<dbReference type="PANTHER" id="PTHR31681">
    <property type="entry name" value="C2H2-LIKE ZINC FINGER PROTEIN"/>
    <property type="match status" value="1"/>
</dbReference>
<feature type="compositionally biased region" description="Polar residues" evidence="1">
    <location>
        <begin position="31"/>
        <end position="40"/>
    </location>
</feature>
<proteinExistence type="predicted"/>